<comment type="caution">
    <text evidence="2">The sequence shown here is derived from an EMBL/GenBank/DDBJ whole genome shotgun (WGS) entry which is preliminary data.</text>
</comment>
<dbReference type="InterPro" id="IPR029016">
    <property type="entry name" value="GAF-like_dom_sf"/>
</dbReference>
<dbReference type="SUPFAM" id="SSF55073">
    <property type="entry name" value="Nucleotide cyclase"/>
    <property type="match status" value="1"/>
</dbReference>
<dbReference type="NCBIfam" id="TIGR00254">
    <property type="entry name" value="GGDEF"/>
    <property type="match status" value="1"/>
</dbReference>
<gene>
    <name evidence="2" type="ORF">GNT65_03905</name>
</gene>
<dbReference type="InterPro" id="IPR029787">
    <property type="entry name" value="Nucleotide_cyclase"/>
</dbReference>
<dbReference type="SUPFAM" id="SSF55781">
    <property type="entry name" value="GAF domain-like"/>
    <property type="match status" value="1"/>
</dbReference>
<proteinExistence type="predicted"/>
<dbReference type="InterPro" id="IPR003018">
    <property type="entry name" value="GAF"/>
</dbReference>
<dbReference type="RefSeq" id="WP_160793801.1">
    <property type="nucleotide sequence ID" value="NZ_CANMWR010000017.1"/>
</dbReference>
<evidence type="ECO:0000313" key="3">
    <source>
        <dbReference type="Proteomes" id="UP000474778"/>
    </source>
</evidence>
<protein>
    <submittedName>
        <fullName evidence="2">Diguanylate cyclase</fullName>
    </submittedName>
</protein>
<dbReference type="Pfam" id="PF01590">
    <property type="entry name" value="GAF"/>
    <property type="match status" value="1"/>
</dbReference>
<organism evidence="2 3">
    <name type="scientific">Shewanella insulae</name>
    <dbReference type="NCBI Taxonomy" id="2681496"/>
    <lineage>
        <taxon>Bacteria</taxon>
        <taxon>Pseudomonadati</taxon>
        <taxon>Pseudomonadota</taxon>
        <taxon>Gammaproteobacteria</taxon>
        <taxon>Alteromonadales</taxon>
        <taxon>Shewanellaceae</taxon>
        <taxon>Shewanella</taxon>
    </lineage>
</organism>
<keyword evidence="3" id="KW-1185">Reference proteome</keyword>
<dbReference type="InterPro" id="IPR000160">
    <property type="entry name" value="GGDEF_dom"/>
</dbReference>
<accession>A0A6L7HUF8</accession>
<dbReference type="InterPro" id="IPR043128">
    <property type="entry name" value="Rev_trsase/Diguanyl_cyclase"/>
</dbReference>
<evidence type="ECO:0000259" key="1">
    <source>
        <dbReference type="PROSITE" id="PS50887"/>
    </source>
</evidence>
<dbReference type="InterPro" id="IPR052163">
    <property type="entry name" value="DGC-Regulatory_Protein"/>
</dbReference>
<reference evidence="2 3" key="1">
    <citation type="submission" date="2019-12" db="EMBL/GenBank/DDBJ databases">
        <title>Shewanella insulae sp. nov., isolated from a tidal flat.</title>
        <authorList>
            <person name="Yoon J.-H."/>
        </authorList>
    </citation>
    <scope>NUCLEOTIDE SEQUENCE [LARGE SCALE GENOMIC DNA]</scope>
    <source>
        <strain evidence="2 3">JBTF-M18</strain>
    </source>
</reference>
<sequence>MSTESLYSSERFLLDNPIDLISLDKWQKTVNLLAHVFNAPASFLVQYTPKGFQVTIASKQVSNPYPSGVVIPPDTNIFCRRIVETRAALYVPDAKIEACWETNPEVQKDGFSSYLGVPVFWPDGSCFGTFCVMDYAKTDYQDSYIELIHELKEILEADLALLDIYGELKQLAHLDELCHINNRRGFKGLARQRIKLAQRNESRLAMLYIDVDDFKGINDGHGHSVGDEVLKLLAGIIKQSVRESDVVGRIGGDEFVVLLMCQSDEDVIATETRIMQGLDNAMLDSHLPEVTVTIGHKIVDQDVRLDTLLAQADEDMLRRKRDKQVCG</sequence>
<dbReference type="PANTHER" id="PTHR46663">
    <property type="entry name" value="DIGUANYLATE CYCLASE DGCT-RELATED"/>
    <property type="match status" value="1"/>
</dbReference>
<evidence type="ECO:0000313" key="2">
    <source>
        <dbReference type="EMBL" id="MXR67815.1"/>
    </source>
</evidence>
<dbReference type="Gene3D" id="3.30.70.270">
    <property type="match status" value="1"/>
</dbReference>
<dbReference type="PANTHER" id="PTHR46663:SF2">
    <property type="entry name" value="GGDEF DOMAIN-CONTAINING PROTEIN"/>
    <property type="match status" value="1"/>
</dbReference>
<dbReference type="SMART" id="SM00065">
    <property type="entry name" value="GAF"/>
    <property type="match status" value="1"/>
</dbReference>
<feature type="domain" description="GGDEF" evidence="1">
    <location>
        <begin position="202"/>
        <end position="327"/>
    </location>
</feature>
<dbReference type="AlphaFoldDB" id="A0A6L7HUF8"/>
<dbReference type="Gene3D" id="3.30.450.40">
    <property type="match status" value="1"/>
</dbReference>
<dbReference type="EMBL" id="WRPA01000002">
    <property type="protein sequence ID" value="MXR67815.1"/>
    <property type="molecule type" value="Genomic_DNA"/>
</dbReference>
<dbReference type="Pfam" id="PF00990">
    <property type="entry name" value="GGDEF"/>
    <property type="match status" value="1"/>
</dbReference>
<dbReference type="CDD" id="cd01949">
    <property type="entry name" value="GGDEF"/>
    <property type="match status" value="1"/>
</dbReference>
<dbReference type="SMART" id="SM00267">
    <property type="entry name" value="GGDEF"/>
    <property type="match status" value="1"/>
</dbReference>
<name>A0A6L7HUF8_9GAMM</name>
<dbReference type="Proteomes" id="UP000474778">
    <property type="component" value="Unassembled WGS sequence"/>
</dbReference>
<dbReference type="PROSITE" id="PS50887">
    <property type="entry name" value="GGDEF"/>
    <property type="match status" value="1"/>
</dbReference>